<accession>A0A9D3YYT3</accession>
<evidence type="ECO:0000313" key="3">
    <source>
        <dbReference type="Proteomes" id="UP000828390"/>
    </source>
</evidence>
<sequence length="166" mass="18654">MRAGRDVVEQYLQKKLASKQQAGCTCTSNNAPRAKKRPSAGGRELTSPSFIAELDRYEENKENGISVQPQLNQNSTINTINAIASPIPSTSCIQIDRRNTHTDTETDDDSEMDDSDTCCVCNKTSPLNLDKRPYQCDQCGHWVHLQFCHETVVLRRGDVYMCRHCS</sequence>
<dbReference type="EMBL" id="JAIWYP010000014">
    <property type="protein sequence ID" value="KAH3709815.1"/>
    <property type="molecule type" value="Genomic_DNA"/>
</dbReference>
<dbReference type="AlphaFoldDB" id="A0A9D3YYT3"/>
<feature type="region of interest" description="Disordered" evidence="1">
    <location>
        <begin position="24"/>
        <end position="48"/>
    </location>
</feature>
<name>A0A9D3YYT3_DREPO</name>
<evidence type="ECO:0008006" key="4">
    <source>
        <dbReference type="Google" id="ProtNLM"/>
    </source>
</evidence>
<evidence type="ECO:0000256" key="1">
    <source>
        <dbReference type="SAM" id="MobiDB-lite"/>
    </source>
</evidence>
<proteinExistence type="predicted"/>
<dbReference type="InterPro" id="IPR011011">
    <property type="entry name" value="Znf_FYVE_PHD"/>
</dbReference>
<keyword evidence="3" id="KW-1185">Reference proteome</keyword>
<comment type="caution">
    <text evidence="2">The sequence shown here is derived from an EMBL/GenBank/DDBJ whole genome shotgun (WGS) entry which is preliminary data.</text>
</comment>
<dbReference type="Proteomes" id="UP000828390">
    <property type="component" value="Unassembled WGS sequence"/>
</dbReference>
<evidence type="ECO:0000313" key="2">
    <source>
        <dbReference type="EMBL" id="KAH3709815.1"/>
    </source>
</evidence>
<organism evidence="2 3">
    <name type="scientific">Dreissena polymorpha</name>
    <name type="common">Zebra mussel</name>
    <name type="synonym">Mytilus polymorpha</name>
    <dbReference type="NCBI Taxonomy" id="45954"/>
    <lineage>
        <taxon>Eukaryota</taxon>
        <taxon>Metazoa</taxon>
        <taxon>Spiralia</taxon>
        <taxon>Lophotrochozoa</taxon>
        <taxon>Mollusca</taxon>
        <taxon>Bivalvia</taxon>
        <taxon>Autobranchia</taxon>
        <taxon>Heteroconchia</taxon>
        <taxon>Euheterodonta</taxon>
        <taxon>Imparidentia</taxon>
        <taxon>Neoheterodontei</taxon>
        <taxon>Myida</taxon>
        <taxon>Dreissenoidea</taxon>
        <taxon>Dreissenidae</taxon>
        <taxon>Dreissena</taxon>
    </lineage>
</organism>
<dbReference type="InterPro" id="IPR013083">
    <property type="entry name" value="Znf_RING/FYVE/PHD"/>
</dbReference>
<dbReference type="Gene3D" id="3.30.40.10">
    <property type="entry name" value="Zinc/RING finger domain, C3HC4 (zinc finger)"/>
    <property type="match status" value="1"/>
</dbReference>
<reference evidence="2" key="2">
    <citation type="submission" date="2020-11" db="EMBL/GenBank/DDBJ databases">
        <authorList>
            <person name="McCartney M.A."/>
            <person name="Auch B."/>
            <person name="Kono T."/>
            <person name="Mallez S."/>
            <person name="Becker A."/>
            <person name="Gohl D.M."/>
            <person name="Silverstein K.A.T."/>
            <person name="Koren S."/>
            <person name="Bechman K.B."/>
            <person name="Herman A."/>
            <person name="Abrahante J.E."/>
            <person name="Garbe J."/>
        </authorList>
    </citation>
    <scope>NUCLEOTIDE SEQUENCE</scope>
    <source>
        <strain evidence="2">Duluth1</strain>
        <tissue evidence="2">Whole animal</tissue>
    </source>
</reference>
<reference evidence="2" key="1">
    <citation type="journal article" date="2019" name="bioRxiv">
        <title>The Genome of the Zebra Mussel, Dreissena polymorpha: A Resource for Invasive Species Research.</title>
        <authorList>
            <person name="McCartney M.A."/>
            <person name="Auch B."/>
            <person name="Kono T."/>
            <person name="Mallez S."/>
            <person name="Zhang Y."/>
            <person name="Obille A."/>
            <person name="Becker A."/>
            <person name="Abrahante J.E."/>
            <person name="Garbe J."/>
            <person name="Badalamenti J.P."/>
            <person name="Herman A."/>
            <person name="Mangelson H."/>
            <person name="Liachko I."/>
            <person name="Sullivan S."/>
            <person name="Sone E.D."/>
            <person name="Koren S."/>
            <person name="Silverstein K.A.T."/>
            <person name="Beckman K.B."/>
            <person name="Gohl D.M."/>
        </authorList>
    </citation>
    <scope>NUCLEOTIDE SEQUENCE</scope>
    <source>
        <strain evidence="2">Duluth1</strain>
        <tissue evidence="2">Whole animal</tissue>
    </source>
</reference>
<dbReference type="SUPFAM" id="SSF57903">
    <property type="entry name" value="FYVE/PHD zinc finger"/>
    <property type="match status" value="1"/>
</dbReference>
<gene>
    <name evidence="2" type="ORF">DPMN_069280</name>
</gene>
<protein>
    <recommendedName>
        <fullName evidence="4">Zinc finger PHD-type domain-containing protein</fullName>
    </recommendedName>
</protein>